<proteinExistence type="predicted"/>
<protein>
    <submittedName>
        <fullName evidence="1">Uncharacterized protein</fullName>
    </submittedName>
</protein>
<dbReference type="PANTHER" id="PTHR10775">
    <property type="entry name" value="OS08G0208400 PROTEIN"/>
    <property type="match status" value="1"/>
</dbReference>
<accession>A0AAW2U3T6</accession>
<reference evidence="1" key="2">
    <citation type="journal article" date="2024" name="Plant">
        <title>Genomic evolution and insights into agronomic trait innovations of Sesamum species.</title>
        <authorList>
            <person name="Miao H."/>
            <person name="Wang L."/>
            <person name="Qu L."/>
            <person name="Liu H."/>
            <person name="Sun Y."/>
            <person name="Le M."/>
            <person name="Wang Q."/>
            <person name="Wei S."/>
            <person name="Zheng Y."/>
            <person name="Lin W."/>
            <person name="Duan Y."/>
            <person name="Cao H."/>
            <person name="Xiong S."/>
            <person name="Wang X."/>
            <person name="Wei L."/>
            <person name="Li C."/>
            <person name="Ma Q."/>
            <person name="Ju M."/>
            <person name="Zhao R."/>
            <person name="Li G."/>
            <person name="Mu C."/>
            <person name="Tian Q."/>
            <person name="Mei H."/>
            <person name="Zhang T."/>
            <person name="Gao T."/>
            <person name="Zhang H."/>
        </authorList>
    </citation>
    <scope>NUCLEOTIDE SEQUENCE</scope>
    <source>
        <strain evidence="1">KEN1</strain>
    </source>
</reference>
<sequence>MVANLVNIKVEYNFSKRAYDQMSQRASNILPHNHTLPFDYYSMKKLIRDLGLPVEKINACKDDCMLYWKDDIDMDYYKFCGKVRYNPTRGDFNHKKTLYDIENEIHNQLSVIQNRGSNLEVHTSVVEGLK</sequence>
<evidence type="ECO:0000313" key="1">
    <source>
        <dbReference type="EMBL" id="KAL0411213.1"/>
    </source>
</evidence>
<reference evidence="1" key="1">
    <citation type="submission" date="2020-06" db="EMBL/GenBank/DDBJ databases">
        <authorList>
            <person name="Li T."/>
            <person name="Hu X."/>
            <person name="Zhang T."/>
            <person name="Song X."/>
            <person name="Zhang H."/>
            <person name="Dai N."/>
            <person name="Sheng W."/>
            <person name="Hou X."/>
            <person name="Wei L."/>
        </authorList>
    </citation>
    <scope>NUCLEOTIDE SEQUENCE</scope>
    <source>
        <strain evidence="1">KEN1</strain>
        <tissue evidence="1">Leaf</tissue>
    </source>
</reference>
<dbReference type="PANTHER" id="PTHR10775:SF188">
    <property type="entry name" value="TRANSPOSASE-ASSOCIATED DOMAIN-CONTAINING PROTEIN"/>
    <property type="match status" value="1"/>
</dbReference>
<gene>
    <name evidence="1" type="ORF">Slati_3711000</name>
</gene>
<dbReference type="AlphaFoldDB" id="A0AAW2U3T6"/>
<name>A0AAW2U3T6_9LAMI</name>
<comment type="caution">
    <text evidence="1">The sequence shown here is derived from an EMBL/GenBank/DDBJ whole genome shotgun (WGS) entry which is preliminary data.</text>
</comment>
<dbReference type="EMBL" id="JACGWN010000013">
    <property type="protein sequence ID" value="KAL0411213.1"/>
    <property type="molecule type" value="Genomic_DNA"/>
</dbReference>
<organism evidence="1">
    <name type="scientific">Sesamum latifolium</name>
    <dbReference type="NCBI Taxonomy" id="2727402"/>
    <lineage>
        <taxon>Eukaryota</taxon>
        <taxon>Viridiplantae</taxon>
        <taxon>Streptophyta</taxon>
        <taxon>Embryophyta</taxon>
        <taxon>Tracheophyta</taxon>
        <taxon>Spermatophyta</taxon>
        <taxon>Magnoliopsida</taxon>
        <taxon>eudicotyledons</taxon>
        <taxon>Gunneridae</taxon>
        <taxon>Pentapetalae</taxon>
        <taxon>asterids</taxon>
        <taxon>lamiids</taxon>
        <taxon>Lamiales</taxon>
        <taxon>Pedaliaceae</taxon>
        <taxon>Sesamum</taxon>
    </lineage>
</organism>